<accession>G9QJQ7</accession>
<protein>
    <submittedName>
        <fullName evidence="1">Uncharacterized protein</fullName>
    </submittedName>
</protein>
<dbReference type="AlphaFoldDB" id="G9QJQ7"/>
<organism evidence="1 2">
    <name type="scientific">Bacillus smithii 7_3_47FAA</name>
    <dbReference type="NCBI Taxonomy" id="665952"/>
    <lineage>
        <taxon>Bacteria</taxon>
        <taxon>Bacillati</taxon>
        <taxon>Bacillota</taxon>
        <taxon>Bacilli</taxon>
        <taxon>Bacillales</taxon>
        <taxon>Bacillaceae</taxon>
        <taxon>Bacillus</taxon>
    </lineage>
</organism>
<keyword evidence="2" id="KW-1185">Reference proteome</keyword>
<name>G9QJQ7_9BACI</name>
<comment type="caution">
    <text evidence="1">The sequence shown here is derived from an EMBL/GenBank/DDBJ whole genome shotgun (WGS) entry which is preliminary data.</text>
</comment>
<dbReference type="Proteomes" id="UP000011747">
    <property type="component" value="Unassembled WGS sequence"/>
</dbReference>
<proteinExistence type="predicted"/>
<evidence type="ECO:0000313" key="1">
    <source>
        <dbReference type="EMBL" id="EHL78587.1"/>
    </source>
</evidence>
<sequence length="75" mass="8931">MKYQPVIFGFLGLMVREPNQIRLIRLNHWTLSIPDVRKRQSIERGDSPLDGSKRNYLLISFRLMIWSIKPYSLAR</sequence>
<dbReference type="EMBL" id="ACWF01000063">
    <property type="protein sequence ID" value="EHL78587.1"/>
    <property type="molecule type" value="Genomic_DNA"/>
</dbReference>
<evidence type="ECO:0000313" key="2">
    <source>
        <dbReference type="Proteomes" id="UP000011747"/>
    </source>
</evidence>
<gene>
    <name evidence="1" type="ORF">HMPREF1015_01940</name>
</gene>
<dbReference type="HOGENOM" id="CLU_2663504_0_0_9"/>
<reference evidence="1 2" key="1">
    <citation type="submission" date="2011-09" db="EMBL/GenBank/DDBJ databases">
        <title>The Genome Sequence of Bacillus smithii 7_3_47FAA.</title>
        <authorList>
            <consortium name="The Broad Institute Genome Sequencing Platform"/>
            <person name="Earl A."/>
            <person name="Ward D."/>
            <person name="Feldgarden M."/>
            <person name="Gevers D."/>
            <person name="Daigneault M."/>
            <person name="Strauss J."/>
            <person name="Allen-Vercoe E."/>
            <person name="Young S.K."/>
            <person name="Zeng Q."/>
            <person name="Gargeya S."/>
            <person name="Fitzgerald M."/>
            <person name="Haas B."/>
            <person name="Abouelleil A."/>
            <person name="Alvarado L."/>
            <person name="Arachchi H.M."/>
            <person name="Berlin A."/>
            <person name="Brown A."/>
            <person name="Chapman S.B."/>
            <person name="Chen Z."/>
            <person name="Dunbar C."/>
            <person name="Freedman E."/>
            <person name="Gearin G."/>
            <person name="Goldberg J."/>
            <person name="Griggs A."/>
            <person name="Gujja S."/>
            <person name="Heiman D."/>
            <person name="Howarth C."/>
            <person name="Larson L."/>
            <person name="Lui A."/>
            <person name="MacDonald P.J.P."/>
            <person name="Montmayeur A."/>
            <person name="Murphy C."/>
            <person name="Neiman D."/>
            <person name="Pearson M."/>
            <person name="Priest M."/>
            <person name="Roberts A."/>
            <person name="Saif S."/>
            <person name="Shea T."/>
            <person name="Shenoy N."/>
            <person name="Sisk P."/>
            <person name="Stolte C."/>
            <person name="Sykes S."/>
            <person name="Wortman J."/>
            <person name="Nusbaum C."/>
            <person name="Birren B."/>
        </authorList>
    </citation>
    <scope>NUCLEOTIDE SEQUENCE [LARGE SCALE GENOMIC DNA]</scope>
    <source>
        <strain evidence="1 2">7_3_47FAA</strain>
    </source>
</reference>